<reference evidence="1 2" key="1">
    <citation type="submission" date="2024-11" db="EMBL/GenBank/DDBJ databases">
        <title>A near-complete genome assembly of Cinchona calisaya.</title>
        <authorList>
            <person name="Lian D.C."/>
            <person name="Zhao X.W."/>
            <person name="Wei L."/>
        </authorList>
    </citation>
    <scope>NUCLEOTIDE SEQUENCE [LARGE SCALE GENOMIC DNA]</scope>
    <source>
        <tissue evidence="1">Nenye</tissue>
    </source>
</reference>
<name>A0ABD2YQU6_9GENT</name>
<evidence type="ECO:0000313" key="1">
    <source>
        <dbReference type="EMBL" id="KAL3509728.1"/>
    </source>
</evidence>
<gene>
    <name evidence="1" type="ORF">ACH5RR_029129</name>
</gene>
<accession>A0ABD2YQU6</accession>
<organism evidence="1 2">
    <name type="scientific">Cinchona calisaya</name>
    <dbReference type="NCBI Taxonomy" id="153742"/>
    <lineage>
        <taxon>Eukaryota</taxon>
        <taxon>Viridiplantae</taxon>
        <taxon>Streptophyta</taxon>
        <taxon>Embryophyta</taxon>
        <taxon>Tracheophyta</taxon>
        <taxon>Spermatophyta</taxon>
        <taxon>Magnoliopsida</taxon>
        <taxon>eudicotyledons</taxon>
        <taxon>Gunneridae</taxon>
        <taxon>Pentapetalae</taxon>
        <taxon>asterids</taxon>
        <taxon>lamiids</taxon>
        <taxon>Gentianales</taxon>
        <taxon>Rubiaceae</taxon>
        <taxon>Cinchonoideae</taxon>
        <taxon>Cinchoneae</taxon>
        <taxon>Cinchona</taxon>
    </lineage>
</organism>
<protein>
    <submittedName>
        <fullName evidence="1">Uncharacterized protein</fullName>
    </submittedName>
</protein>
<dbReference type="Proteomes" id="UP001630127">
    <property type="component" value="Unassembled WGS sequence"/>
</dbReference>
<sequence>MQHTMPFMKPTSELISLPVDNMPAVEPRGEHISPLISNPMVFVPIRTSRKNHVFKVMSMLPKPWSGSLLSPLPELQFKKMSDDELVFPAYNKFYDTFMDDPHSHFRRGKRNIAIKEKDVIDSLLDSNDVDRIDCPRSITMAIFQDFNEFINNCVRAKSAFMDKLERGTV</sequence>
<dbReference type="AlphaFoldDB" id="A0ABD2YQU6"/>
<evidence type="ECO:0000313" key="2">
    <source>
        <dbReference type="Proteomes" id="UP001630127"/>
    </source>
</evidence>
<keyword evidence="2" id="KW-1185">Reference proteome</keyword>
<comment type="caution">
    <text evidence="1">The sequence shown here is derived from an EMBL/GenBank/DDBJ whole genome shotgun (WGS) entry which is preliminary data.</text>
</comment>
<proteinExistence type="predicted"/>
<dbReference type="EMBL" id="JBJUIK010000012">
    <property type="protein sequence ID" value="KAL3509728.1"/>
    <property type="molecule type" value="Genomic_DNA"/>
</dbReference>